<proteinExistence type="predicted"/>
<dbReference type="Gene3D" id="3.30.450.40">
    <property type="match status" value="1"/>
</dbReference>
<dbReference type="GO" id="GO:0043565">
    <property type="term" value="F:sequence-specific DNA binding"/>
    <property type="evidence" value="ECO:0007669"/>
    <property type="project" value="InterPro"/>
</dbReference>
<dbReference type="Pfam" id="PF25601">
    <property type="entry name" value="AAA_lid_14"/>
    <property type="match status" value="1"/>
</dbReference>
<dbReference type="Pfam" id="PF02954">
    <property type="entry name" value="HTH_8"/>
    <property type="match status" value="1"/>
</dbReference>
<dbReference type="InterPro" id="IPR029016">
    <property type="entry name" value="GAF-like_dom_sf"/>
</dbReference>
<protein>
    <submittedName>
        <fullName evidence="6">Fis family transcriptional regulator</fullName>
    </submittedName>
</protein>
<dbReference type="PROSITE" id="PS50045">
    <property type="entry name" value="SIGMA54_INTERACT_4"/>
    <property type="match status" value="1"/>
</dbReference>
<dbReference type="InterPro" id="IPR009057">
    <property type="entry name" value="Homeodomain-like_sf"/>
</dbReference>
<gene>
    <name evidence="6" type="ORF">N866_16700</name>
</gene>
<dbReference type="AlphaFoldDB" id="A0A021VRZ8"/>
<accession>A0A021VRZ8</accession>
<evidence type="ECO:0000256" key="3">
    <source>
        <dbReference type="ARBA" id="ARBA00023015"/>
    </source>
</evidence>
<evidence type="ECO:0000256" key="2">
    <source>
        <dbReference type="ARBA" id="ARBA00022840"/>
    </source>
</evidence>
<keyword evidence="3" id="KW-0805">Transcription regulation</keyword>
<keyword evidence="1" id="KW-0547">Nucleotide-binding</keyword>
<evidence type="ECO:0000259" key="5">
    <source>
        <dbReference type="PROSITE" id="PS50045"/>
    </source>
</evidence>
<dbReference type="InterPro" id="IPR002078">
    <property type="entry name" value="Sigma_54_int"/>
</dbReference>
<name>A0A021VRZ8_9CELL</name>
<dbReference type="PRINTS" id="PR01590">
    <property type="entry name" value="HTHFIS"/>
</dbReference>
<dbReference type="Proteomes" id="UP000019753">
    <property type="component" value="Unassembled WGS sequence"/>
</dbReference>
<sequence length="501" mass="54058">MATDEIPARLRAVRREAAGPAPERLVASWRRSHDYGVSDEGVDPVFVGAVDEESLFYRCGNRVLENLHATLADEPLAMMLTDSRGLVLNRFVGDAALVRALDDVHLAPGFVFSEREVGTNGLGLALADRAPSLVHADEHYSVGLVGFTCAAVPVLDPLTGRLEGSINLTTSSASSSALLLALAQSAASNTADLMLARSRGRSPRRQPRGEVFRVLAPRHAAGSDSLVDLGPTWRAALDDAARALASGQVVAAVGEDGSGRGTLLALAHRRGRPRDRILGAATPDPEHVEAWLRLWTSELGKPSTAVIVHDVDRLPEWAAQRLRDLLEAERARSRRDGEQPMLTMTAENFAEIPDALAALVDRVVPVAPLRERPEDVLPLAAHAARRVRGRDIGVTVTAQRTLEAARWPGNVQQLVAVVTQAAQRTDLIDLQHLPLSIVSTSGHRLTRLESLERQEIARSLARPGATPTTAAKELGMSRATMYRKLAHYGIPHPGPVARRRV</sequence>
<dbReference type="GO" id="GO:0005524">
    <property type="term" value="F:ATP binding"/>
    <property type="evidence" value="ECO:0007669"/>
    <property type="project" value="UniProtKB-KW"/>
</dbReference>
<feature type="domain" description="Sigma-54 factor interaction" evidence="5">
    <location>
        <begin position="364"/>
        <end position="423"/>
    </location>
</feature>
<dbReference type="Gene3D" id="1.10.10.60">
    <property type="entry name" value="Homeodomain-like"/>
    <property type="match status" value="1"/>
</dbReference>
<keyword evidence="4" id="KW-0804">Transcription</keyword>
<dbReference type="InterPro" id="IPR058031">
    <property type="entry name" value="AAA_lid_NorR"/>
</dbReference>
<evidence type="ECO:0000313" key="6">
    <source>
        <dbReference type="EMBL" id="EYR63979.1"/>
    </source>
</evidence>
<evidence type="ECO:0000256" key="1">
    <source>
        <dbReference type="ARBA" id="ARBA00022741"/>
    </source>
</evidence>
<evidence type="ECO:0000313" key="7">
    <source>
        <dbReference type="Proteomes" id="UP000019753"/>
    </source>
</evidence>
<dbReference type="SUPFAM" id="SSF46689">
    <property type="entry name" value="Homeodomain-like"/>
    <property type="match status" value="1"/>
</dbReference>
<dbReference type="InterPro" id="IPR027417">
    <property type="entry name" value="P-loop_NTPase"/>
</dbReference>
<dbReference type="PANTHER" id="PTHR32071">
    <property type="entry name" value="TRANSCRIPTIONAL REGULATORY PROTEIN"/>
    <property type="match status" value="1"/>
</dbReference>
<organism evidence="6 7">
    <name type="scientific">Actinotalea ferrariae CF5-4</name>
    <dbReference type="NCBI Taxonomy" id="948458"/>
    <lineage>
        <taxon>Bacteria</taxon>
        <taxon>Bacillati</taxon>
        <taxon>Actinomycetota</taxon>
        <taxon>Actinomycetes</taxon>
        <taxon>Micrococcales</taxon>
        <taxon>Cellulomonadaceae</taxon>
        <taxon>Actinotalea</taxon>
    </lineage>
</organism>
<dbReference type="Gene3D" id="1.10.8.60">
    <property type="match status" value="1"/>
</dbReference>
<dbReference type="EMBL" id="AXCW01000056">
    <property type="protein sequence ID" value="EYR63979.1"/>
    <property type="molecule type" value="Genomic_DNA"/>
</dbReference>
<reference evidence="6 7" key="1">
    <citation type="submission" date="2014-01" db="EMBL/GenBank/DDBJ databases">
        <title>Actinotalea ferrariae CF5-4.</title>
        <authorList>
            <person name="Chen F."/>
            <person name="Li Y."/>
            <person name="Wang G."/>
        </authorList>
    </citation>
    <scope>NUCLEOTIDE SEQUENCE [LARGE SCALE GENOMIC DNA]</scope>
    <source>
        <strain evidence="6 7">CF5-4</strain>
    </source>
</reference>
<evidence type="ECO:0000256" key="4">
    <source>
        <dbReference type="ARBA" id="ARBA00023163"/>
    </source>
</evidence>
<dbReference type="InterPro" id="IPR002197">
    <property type="entry name" value="HTH_Fis"/>
</dbReference>
<keyword evidence="7" id="KW-1185">Reference proteome</keyword>
<comment type="caution">
    <text evidence="6">The sequence shown here is derived from an EMBL/GenBank/DDBJ whole genome shotgun (WGS) entry which is preliminary data.</text>
</comment>
<dbReference type="RefSeq" id="WP_245612415.1">
    <property type="nucleotide sequence ID" value="NZ_AXCW01000056.1"/>
</dbReference>
<keyword evidence="2" id="KW-0067">ATP-binding</keyword>
<dbReference type="GO" id="GO:0006355">
    <property type="term" value="P:regulation of DNA-templated transcription"/>
    <property type="evidence" value="ECO:0007669"/>
    <property type="project" value="InterPro"/>
</dbReference>
<dbReference type="SUPFAM" id="SSF52540">
    <property type="entry name" value="P-loop containing nucleoside triphosphate hydrolases"/>
    <property type="match status" value="1"/>
</dbReference>